<evidence type="ECO:0000256" key="2">
    <source>
        <dbReference type="ARBA" id="ARBA00010993"/>
    </source>
</evidence>
<dbReference type="InterPro" id="IPR016152">
    <property type="entry name" value="PTrfase/Anion_transptr"/>
</dbReference>
<dbReference type="AlphaFoldDB" id="A0A7L4EDP5"/>
<dbReference type="PANTHER" id="PTHR11453">
    <property type="entry name" value="ANION EXCHANGE PROTEIN"/>
    <property type="match status" value="1"/>
</dbReference>
<dbReference type="PRINTS" id="PR01231">
    <property type="entry name" value="HCO3TRNSPORT"/>
</dbReference>
<comment type="subcellular location">
    <subcellularLocation>
        <location evidence="1">Cell membrane</location>
        <topology evidence="1">Multi-pass membrane protein</topology>
    </subcellularLocation>
</comment>
<comment type="caution">
    <text evidence="13">The sequence shown here is derived from an EMBL/GenBank/DDBJ whole genome shotgun (WGS) entry which is preliminary data.</text>
</comment>
<dbReference type="EMBL" id="VZZX01005120">
    <property type="protein sequence ID" value="NXW72805.1"/>
    <property type="molecule type" value="Genomic_DNA"/>
</dbReference>
<dbReference type="InterPro" id="IPR018241">
    <property type="entry name" value="Anion_exchange_CS"/>
</dbReference>
<gene>
    <name evidence="13" type="primary">Slc4a1</name>
    <name evidence="13" type="ORF">HIRRUS_R09903</name>
</gene>
<dbReference type="Pfam" id="PF00955">
    <property type="entry name" value="HCO3_cotransp"/>
    <property type="match status" value="3"/>
</dbReference>
<keyword evidence="9" id="KW-0325">Glycoprotein</keyword>
<protein>
    <submittedName>
        <fullName evidence="13">B3AT protein</fullName>
    </submittedName>
</protein>
<keyword evidence="5 10" id="KW-0812">Transmembrane</keyword>
<feature type="domain" description="Bicarbonate transporter-like transmembrane" evidence="11">
    <location>
        <begin position="345"/>
        <end position="651"/>
    </location>
</feature>
<evidence type="ECO:0000256" key="6">
    <source>
        <dbReference type="ARBA" id="ARBA00022989"/>
    </source>
</evidence>
<name>A0A7L4EDP5_HIRRU</name>
<dbReference type="GO" id="GO:0008509">
    <property type="term" value="F:monoatomic anion transmembrane transporter activity"/>
    <property type="evidence" value="ECO:0007669"/>
    <property type="project" value="InterPro"/>
</dbReference>
<evidence type="ECO:0000313" key="14">
    <source>
        <dbReference type="Proteomes" id="UP000585317"/>
    </source>
</evidence>
<dbReference type="PANTHER" id="PTHR11453:SF12">
    <property type="entry name" value="BAND 3 ANION TRANSPORT PROTEIN"/>
    <property type="match status" value="1"/>
</dbReference>
<dbReference type="GO" id="GO:0016323">
    <property type="term" value="C:basolateral plasma membrane"/>
    <property type="evidence" value="ECO:0007669"/>
    <property type="project" value="TreeGrafter"/>
</dbReference>
<feature type="non-terminal residue" evidence="13">
    <location>
        <position position="1"/>
    </location>
</feature>
<dbReference type="FunFam" id="1.10.287.570:FF:000001">
    <property type="entry name" value="Anion exchange protein"/>
    <property type="match status" value="1"/>
</dbReference>
<feature type="non-terminal residue" evidence="13">
    <location>
        <position position="652"/>
    </location>
</feature>
<dbReference type="Gene3D" id="3.40.930.10">
    <property type="entry name" value="Mannitol-specific EII, Chain A"/>
    <property type="match status" value="1"/>
</dbReference>
<dbReference type="FunFam" id="3.40.930.10:FF:000020">
    <property type="entry name" value="Anion exchange protein"/>
    <property type="match status" value="1"/>
</dbReference>
<feature type="transmembrane region" description="Helical" evidence="10">
    <location>
        <begin position="622"/>
        <end position="640"/>
    </location>
</feature>
<keyword evidence="4" id="KW-1003">Cell membrane</keyword>
<proteinExistence type="inferred from homology"/>
<dbReference type="InterPro" id="IPR002977">
    <property type="entry name" value="Anion_exchange_1"/>
</dbReference>
<sequence length="652" mass="72611">LLETIPAGAEATLVLVGCAAFLEQPMLAFVRLKDAVTLDGVLDVSIPVRFLVVVLGPDTPQISYHEIGRAVATMMSERVFRRDACLAEGRQDLVRAVEDFLDASIVLPPTEAPNEQLLRALVPLQRELLRRRYQPLERLHIGDFLKDLGPDEAAAAEDDDPLRRTGRPFGGLVRDIRRRYPKYLSDIKDALNPQCLAAVIFIYFAALSPAITFGGLLGNGRDRLGTLPGTGMLPGTGTLPGGVLPLIPAPRGAGWGHGTFCSGNGMEYIVGRVWIGFWLILLVLVVVACEGSFLVRYLSRYTQEIFSFLISLIFIFETFSKLVTIFKEHPLKREYKVQPQFQAGVPEPNTALLSLVLMAGTFFLAFFLRKFKNSSFLPGKVRRLIGDFGVPISIFIMALADFFINDTYTQKLSVPKGLQVTNSSARSWFINPMGERTPFPIWMMFASVIPALLVFILIFLETQITTLIVSKPERKLVKGTGFHLDLLLIVAMGGLAALFGMPWLSATTVRTITHANALTIMSKTSAPSEKSQILEVKEQRISGLLVAYIPLAVLFGIFLYMGVTSLFGIQLFDRILLLLKPPKYHPDEPYVTRVKTWRMHLFTFTQIIFLVVLWVVKSTPASLALPFVLILTVPLRRFLLPKIFQDIELKCV</sequence>
<feature type="transmembrane region" description="Helical" evidence="10">
    <location>
        <begin position="384"/>
        <end position="404"/>
    </location>
</feature>
<dbReference type="Proteomes" id="UP000585317">
    <property type="component" value="Unassembled WGS sequence"/>
</dbReference>
<evidence type="ECO:0000259" key="12">
    <source>
        <dbReference type="Pfam" id="PF07565"/>
    </source>
</evidence>
<feature type="transmembrane region" description="Helical" evidence="10">
    <location>
        <begin position="481"/>
        <end position="504"/>
    </location>
</feature>
<feature type="domain" description="Bicarbonate transporter-like transmembrane" evidence="11">
    <location>
        <begin position="167"/>
        <end position="220"/>
    </location>
</feature>
<evidence type="ECO:0000256" key="10">
    <source>
        <dbReference type="SAM" id="Phobius"/>
    </source>
</evidence>
<evidence type="ECO:0000256" key="1">
    <source>
        <dbReference type="ARBA" id="ARBA00004651"/>
    </source>
</evidence>
<dbReference type="PRINTS" id="PR01187">
    <property type="entry name" value="ANIONEXHNGR1"/>
</dbReference>
<evidence type="ECO:0000259" key="11">
    <source>
        <dbReference type="Pfam" id="PF00955"/>
    </source>
</evidence>
<feature type="transmembrane region" description="Helical" evidence="10">
    <location>
        <begin position="439"/>
        <end position="460"/>
    </location>
</feature>
<dbReference type="GO" id="GO:0051453">
    <property type="term" value="P:regulation of intracellular pH"/>
    <property type="evidence" value="ECO:0007669"/>
    <property type="project" value="TreeGrafter"/>
</dbReference>
<evidence type="ECO:0000256" key="7">
    <source>
        <dbReference type="ARBA" id="ARBA00023065"/>
    </source>
</evidence>
<dbReference type="GO" id="GO:0005452">
    <property type="term" value="F:solute:inorganic anion antiporter activity"/>
    <property type="evidence" value="ECO:0007669"/>
    <property type="project" value="InterPro"/>
</dbReference>
<feature type="transmembrane region" description="Helical" evidence="10">
    <location>
        <begin position="545"/>
        <end position="572"/>
    </location>
</feature>
<dbReference type="InterPro" id="IPR003020">
    <property type="entry name" value="HCO3_transpt_euk"/>
</dbReference>
<feature type="domain" description="Bicarbonate transporter-like transmembrane" evidence="11">
    <location>
        <begin position="259"/>
        <end position="334"/>
    </location>
</feature>
<dbReference type="PROSITE" id="PS00219">
    <property type="entry name" value="ANION_EXCHANGER_1"/>
    <property type="match status" value="1"/>
</dbReference>
<feature type="transmembrane region" description="Helical" evidence="10">
    <location>
        <begin position="351"/>
        <end position="368"/>
    </location>
</feature>
<evidence type="ECO:0000256" key="3">
    <source>
        <dbReference type="ARBA" id="ARBA00022448"/>
    </source>
</evidence>
<dbReference type="GO" id="GO:0015106">
    <property type="term" value="F:bicarbonate transmembrane transporter activity"/>
    <property type="evidence" value="ECO:0007669"/>
    <property type="project" value="TreeGrafter"/>
</dbReference>
<keyword evidence="7" id="KW-0406">Ion transport</keyword>
<dbReference type="SUPFAM" id="SSF55804">
    <property type="entry name" value="Phoshotransferase/anion transport protein"/>
    <property type="match status" value="1"/>
</dbReference>
<evidence type="ECO:0000256" key="5">
    <source>
        <dbReference type="ARBA" id="ARBA00022692"/>
    </source>
</evidence>
<feature type="transmembrane region" description="Helical" evidence="10">
    <location>
        <begin position="195"/>
        <end position="217"/>
    </location>
</feature>
<evidence type="ECO:0000256" key="4">
    <source>
        <dbReference type="ARBA" id="ARBA00022475"/>
    </source>
</evidence>
<feature type="domain" description="Band 3 cytoplasmic" evidence="12">
    <location>
        <begin position="1"/>
        <end position="113"/>
    </location>
</feature>
<keyword evidence="6 10" id="KW-1133">Transmembrane helix</keyword>
<keyword evidence="3" id="KW-0813">Transport</keyword>
<keyword evidence="8 10" id="KW-0472">Membrane</keyword>
<organism evidence="13 14">
    <name type="scientific">Hirundo rustica</name>
    <name type="common">Barn swallow</name>
    <dbReference type="NCBI Taxonomy" id="43150"/>
    <lineage>
        <taxon>Eukaryota</taxon>
        <taxon>Metazoa</taxon>
        <taxon>Chordata</taxon>
        <taxon>Craniata</taxon>
        <taxon>Vertebrata</taxon>
        <taxon>Euteleostomi</taxon>
        <taxon>Archelosauria</taxon>
        <taxon>Archosauria</taxon>
        <taxon>Dinosauria</taxon>
        <taxon>Saurischia</taxon>
        <taxon>Theropoda</taxon>
        <taxon>Coelurosauria</taxon>
        <taxon>Aves</taxon>
        <taxon>Neognathae</taxon>
        <taxon>Neoaves</taxon>
        <taxon>Telluraves</taxon>
        <taxon>Australaves</taxon>
        <taxon>Passeriformes</taxon>
        <taxon>Sylvioidea</taxon>
        <taxon>Hirundinidae</taxon>
        <taxon>Hirundo</taxon>
    </lineage>
</organism>
<feature type="transmembrane region" description="Helical" evidence="10">
    <location>
        <begin position="305"/>
        <end position="326"/>
    </location>
</feature>
<accession>A0A7L4EDP5</accession>
<feature type="transmembrane region" description="Helical" evidence="10">
    <location>
        <begin position="275"/>
        <end position="298"/>
    </location>
</feature>
<evidence type="ECO:0000313" key="13">
    <source>
        <dbReference type="EMBL" id="NXW72805.1"/>
    </source>
</evidence>
<reference evidence="13 14" key="1">
    <citation type="submission" date="2019-09" db="EMBL/GenBank/DDBJ databases">
        <title>Bird 10,000 Genomes (B10K) Project - Family phase.</title>
        <authorList>
            <person name="Zhang G."/>
        </authorList>
    </citation>
    <scope>NUCLEOTIDE SEQUENCE [LARGE SCALE GENOMIC DNA]</scope>
    <source>
        <strain evidence="13">B10K-DU-001-67</strain>
        <tissue evidence="13">Muscle</tissue>
    </source>
</reference>
<evidence type="ECO:0000256" key="9">
    <source>
        <dbReference type="ARBA" id="ARBA00023180"/>
    </source>
</evidence>
<feature type="transmembrane region" description="Helical" evidence="10">
    <location>
        <begin position="599"/>
        <end position="616"/>
    </location>
</feature>
<dbReference type="InterPro" id="IPR013769">
    <property type="entry name" value="Band3_cytoplasmic_dom"/>
</dbReference>
<evidence type="ECO:0000256" key="8">
    <source>
        <dbReference type="ARBA" id="ARBA00023136"/>
    </source>
</evidence>
<dbReference type="Pfam" id="PF07565">
    <property type="entry name" value="Band_3_cyto"/>
    <property type="match status" value="1"/>
</dbReference>
<comment type="similarity">
    <text evidence="2">Belongs to the anion exchanger (TC 2.A.31) family.</text>
</comment>
<dbReference type="Gene3D" id="1.10.287.570">
    <property type="entry name" value="Helical hairpin bin"/>
    <property type="match status" value="1"/>
</dbReference>
<dbReference type="InterPro" id="IPR011531">
    <property type="entry name" value="HCO3_transpt-like_TM_dom"/>
</dbReference>